<comment type="caution">
    <text evidence="3">The sequence shown here is derived from an EMBL/GenBank/DDBJ whole genome shotgun (WGS) entry which is preliminary data.</text>
</comment>
<gene>
    <name evidence="3" type="ORF">D7V88_25495</name>
</gene>
<organism evidence="3 4">
    <name type="scientific">Corallococcus terminator</name>
    <dbReference type="NCBI Taxonomy" id="2316733"/>
    <lineage>
        <taxon>Bacteria</taxon>
        <taxon>Pseudomonadati</taxon>
        <taxon>Myxococcota</taxon>
        <taxon>Myxococcia</taxon>
        <taxon>Myxococcales</taxon>
        <taxon>Cystobacterineae</taxon>
        <taxon>Myxococcaceae</taxon>
        <taxon>Corallococcus</taxon>
    </lineage>
</organism>
<dbReference type="Proteomes" id="UP000268094">
    <property type="component" value="Unassembled WGS sequence"/>
</dbReference>
<evidence type="ECO:0000313" key="3">
    <source>
        <dbReference type="EMBL" id="RKG82217.1"/>
    </source>
</evidence>
<evidence type="ECO:0000259" key="2">
    <source>
        <dbReference type="Pfam" id="PF09823"/>
    </source>
</evidence>
<dbReference type="EMBL" id="RAVZ01000198">
    <property type="protein sequence ID" value="RKG82217.1"/>
    <property type="molecule type" value="Genomic_DNA"/>
</dbReference>
<evidence type="ECO:0000256" key="1">
    <source>
        <dbReference type="SAM" id="MobiDB-lite"/>
    </source>
</evidence>
<protein>
    <submittedName>
        <fullName evidence="3">DUF2357 domain-containing protein</fullName>
    </submittedName>
</protein>
<keyword evidence="4" id="KW-1185">Reference proteome</keyword>
<sequence>MPRFDLQGARGPRSRPAAGLRSVQGSLAGRVHLVERHVPGGGGRGVSSAAAWPCAIHPERDELERRASEVRRGGQDAAGARWATLILAEHLIAAAAELDAVTGLPLSTPLAGTLLCIREAVGSGRWPLPRDGFARCVELAVEPLERIVALPRWRPQRVRVRLQPEKVREQDVKCLTWLARQPGVTPHEKSASARQVLGVVRERNHDTPENRLVLRVLVALERLVRQRLDACRQGEFDSQATALRQGLQRMRRLVLQELGSSPMACVAPTLRPEPNNVLLGDPDYSRAWRAFRWLGSRDTLTAQAWARADPRLTAALGATVLATLAGRRDAVLENGPARIELEGRAGADFGLIIPKTPLVAASSVDRVGLFVFQALDPSGWCVEQRLLSGAPVLTQAEARTFLLSATLDETGALLPGRGAPARVHLQTDGGEESLSFLADAEGFRDVAQALVERWLGPEPEAAAFLLLPEEGPAEETRGRCVGWDLSTPRLRVASSLENSARRNLPLLGRASPEGSWFVGREGLSLLGSTPILGVSEVLARFTGAGTAPGLFEEGRKMMSALFRVALKAGAGPTAGGSLALAVPDGTDELGASLLREALPARQSDALFVPSSVAAALEWRRRQGTPVTPGPRPVLVLSTQAPGLTVSYLELLRDEESAALDPFVWRRSLPLAPVAEASAASVSAWSLAVARGAVERASAHALEEPLLQKAATRLASGGLLAELVDNAAARPVLIPLQEDGSRWLRVERHHVEPAAAGAGWLAAFRSWLNAIEVSGGAARLRAQVNGRPLMVLLAGEPFGQPFLKEGIRSELERCFGPSQLEILEGGAEALARGAQESLLRRGRGEPTWSDTLPPLRLEIRTERGPQWLELLDGARPVRPGERVQLSIAQVLVLPRNERRIAFPLSRERSADKATAGFIATLEHECFPLTQDVKVRLEVDFHYAEDSFRVHVLSLGPAPFTALEFRWEPGAPDARGEIHNEPPAAPEGLRWDAPSSDPKLLIQGARDLRKRSSEVFRGNVIVDVKNHEKKKSFVESVRSLVRECSAEALGIKDLWPSARIPGPPAHVRSALDELLPLLLEFAGLPEETSRGARKSPPLTKPSLWSNPLVQGELDKLRLSALSSLSALRGDAPTSLLPSLLERARQEPGSQLLLEAIGRQLTSGDRRAVSEALHWLVEQLAPRDGARPQALKLPLWALSTGFWSMPSAVQDLSAQGVSRLAEGCEELLSRIATEWHAERVGPDLCAEALAVLLGLLRLRPGVKEPRLVAGTVEATRLAVIAERAAAALEHAGKPMRPRLKLGEGETLTEVVCSALRGQRLALVRALED</sequence>
<dbReference type="Pfam" id="PF09823">
    <property type="entry name" value="DUF2357"/>
    <property type="match status" value="1"/>
</dbReference>
<name>A0A3A8IFI7_9BACT</name>
<feature type="domain" description="DUF2357" evidence="2">
    <location>
        <begin position="144"/>
        <end position="290"/>
    </location>
</feature>
<evidence type="ECO:0000313" key="4">
    <source>
        <dbReference type="Proteomes" id="UP000268094"/>
    </source>
</evidence>
<accession>A0A3A8IFI7</accession>
<feature type="region of interest" description="Disordered" evidence="1">
    <location>
        <begin position="1"/>
        <end position="21"/>
    </location>
</feature>
<dbReference type="InterPro" id="IPR018633">
    <property type="entry name" value="DUF2357"/>
</dbReference>
<reference evidence="4" key="1">
    <citation type="submission" date="2018-09" db="EMBL/GenBank/DDBJ databases">
        <authorList>
            <person name="Livingstone P.G."/>
            <person name="Whitworth D.E."/>
        </authorList>
    </citation>
    <scope>NUCLEOTIDE SEQUENCE [LARGE SCALE GENOMIC DNA]</scope>
    <source>
        <strain evidence="4">CA054A</strain>
    </source>
</reference>
<proteinExistence type="predicted"/>